<organism evidence="2 3">
    <name type="scientific">Kitasatospora putterlickiae</name>
    <dbReference type="NCBI Taxonomy" id="221725"/>
    <lineage>
        <taxon>Bacteria</taxon>
        <taxon>Bacillati</taxon>
        <taxon>Actinomycetota</taxon>
        <taxon>Actinomycetes</taxon>
        <taxon>Kitasatosporales</taxon>
        <taxon>Streptomycetaceae</taxon>
        <taxon>Kitasatospora</taxon>
    </lineage>
</organism>
<evidence type="ECO:0000313" key="2">
    <source>
        <dbReference type="EMBL" id="GAA1386111.1"/>
    </source>
</evidence>
<name>A0ABN1XNS4_9ACTN</name>
<feature type="region of interest" description="Disordered" evidence="1">
    <location>
        <begin position="62"/>
        <end position="116"/>
    </location>
</feature>
<reference evidence="2 3" key="1">
    <citation type="journal article" date="2019" name="Int. J. Syst. Evol. Microbiol.">
        <title>The Global Catalogue of Microorganisms (GCM) 10K type strain sequencing project: providing services to taxonomists for standard genome sequencing and annotation.</title>
        <authorList>
            <consortium name="The Broad Institute Genomics Platform"/>
            <consortium name="The Broad Institute Genome Sequencing Center for Infectious Disease"/>
            <person name="Wu L."/>
            <person name="Ma J."/>
        </authorList>
    </citation>
    <scope>NUCLEOTIDE SEQUENCE [LARGE SCALE GENOMIC DNA]</scope>
    <source>
        <strain evidence="2 3">JCM 12393</strain>
    </source>
</reference>
<sequence>MTLTAVQADRQISGGWLLCRSFAECDRAEVGWQVLDGRSGCCPALCPRRAGGCPAFVESGHRRAARAGGGERATGGARASGGTDQPHMPAGHGSGRTDKRVKRQVAGWDAARAAAS</sequence>
<dbReference type="EMBL" id="BAAAKJ010000042">
    <property type="protein sequence ID" value="GAA1386111.1"/>
    <property type="molecule type" value="Genomic_DNA"/>
</dbReference>
<dbReference type="Proteomes" id="UP001499863">
    <property type="component" value="Unassembled WGS sequence"/>
</dbReference>
<evidence type="ECO:0000313" key="3">
    <source>
        <dbReference type="Proteomes" id="UP001499863"/>
    </source>
</evidence>
<feature type="compositionally biased region" description="Low complexity" evidence="1">
    <location>
        <begin position="74"/>
        <end position="83"/>
    </location>
</feature>
<evidence type="ECO:0000256" key="1">
    <source>
        <dbReference type="SAM" id="MobiDB-lite"/>
    </source>
</evidence>
<proteinExistence type="predicted"/>
<gene>
    <name evidence="2" type="ORF">GCM10009639_09550</name>
</gene>
<comment type="caution">
    <text evidence="2">The sequence shown here is derived from an EMBL/GenBank/DDBJ whole genome shotgun (WGS) entry which is preliminary data.</text>
</comment>
<keyword evidence="3" id="KW-1185">Reference proteome</keyword>
<accession>A0ABN1XNS4</accession>
<protein>
    <submittedName>
        <fullName evidence="2">Uncharacterized protein</fullName>
    </submittedName>
</protein>